<dbReference type="NCBIfam" id="TIGR00398">
    <property type="entry name" value="metG"/>
    <property type="match status" value="1"/>
</dbReference>
<dbReference type="InterPro" id="IPR014758">
    <property type="entry name" value="Met-tRNA_synth"/>
</dbReference>
<dbReference type="GO" id="GO:0006431">
    <property type="term" value="P:methionyl-tRNA aminoacylation"/>
    <property type="evidence" value="ECO:0007669"/>
    <property type="project" value="InterPro"/>
</dbReference>
<dbReference type="EC" id="6.1.1.10" evidence="2"/>
<keyword evidence="8 10" id="KW-0030">Aminoacyl-tRNA synthetase</keyword>
<evidence type="ECO:0000259" key="12">
    <source>
        <dbReference type="Pfam" id="PF09334"/>
    </source>
</evidence>
<evidence type="ECO:0000256" key="10">
    <source>
        <dbReference type="RuleBase" id="RU363039"/>
    </source>
</evidence>
<dbReference type="GO" id="GO:0004825">
    <property type="term" value="F:methionine-tRNA ligase activity"/>
    <property type="evidence" value="ECO:0007669"/>
    <property type="project" value="UniProtKB-EC"/>
</dbReference>
<evidence type="ECO:0000256" key="4">
    <source>
        <dbReference type="ARBA" id="ARBA00022598"/>
    </source>
</evidence>
<reference evidence="15" key="1">
    <citation type="submission" date="2016-02" db="EMBL/GenBank/DDBJ databases">
        <authorList>
            <person name="liu f."/>
        </authorList>
    </citation>
    <scope>NUCLEOTIDE SEQUENCE [LARGE SCALE GENOMIC DNA]</scope>
</reference>
<evidence type="ECO:0000259" key="11">
    <source>
        <dbReference type="Pfam" id="PF00133"/>
    </source>
</evidence>
<evidence type="ECO:0000256" key="5">
    <source>
        <dbReference type="ARBA" id="ARBA00022741"/>
    </source>
</evidence>
<evidence type="ECO:0000256" key="2">
    <source>
        <dbReference type="ARBA" id="ARBA00012838"/>
    </source>
</evidence>
<gene>
    <name evidence="14" type="ORF">FLM9_1208</name>
</gene>
<dbReference type="GO" id="GO:0005524">
    <property type="term" value="F:ATP binding"/>
    <property type="evidence" value="ECO:0007669"/>
    <property type="project" value="UniProtKB-KW"/>
</dbReference>
<evidence type="ECO:0000313" key="14">
    <source>
        <dbReference type="EMBL" id="SAY39144.1"/>
    </source>
</evidence>
<dbReference type="Gene3D" id="2.170.220.10">
    <property type="match status" value="1"/>
</dbReference>
<dbReference type="SUPFAM" id="SSF52374">
    <property type="entry name" value="Nucleotidylyl transferase"/>
    <property type="match status" value="1"/>
</dbReference>
<dbReference type="PANTHER" id="PTHR43326:SF1">
    <property type="entry name" value="METHIONINE--TRNA LIGASE, MITOCHONDRIAL"/>
    <property type="match status" value="1"/>
</dbReference>
<keyword evidence="4 10" id="KW-0436">Ligase</keyword>
<feature type="domain" description="Methionyl/Leucyl tRNA synthetase" evidence="12">
    <location>
        <begin position="144"/>
        <end position="364"/>
    </location>
</feature>
<protein>
    <recommendedName>
        <fullName evidence="3">Methionine--tRNA ligase</fullName>
        <ecNumber evidence="2">6.1.1.10</ecNumber>
    </recommendedName>
    <alternativeName>
        <fullName evidence="9">Methionyl-tRNA synthetase</fullName>
    </alternativeName>
</protein>
<dbReference type="InterPro" id="IPR023457">
    <property type="entry name" value="Met-tRNA_synth_2"/>
</dbReference>
<evidence type="ECO:0000256" key="7">
    <source>
        <dbReference type="ARBA" id="ARBA00022917"/>
    </source>
</evidence>
<dbReference type="Proteomes" id="UP000182631">
    <property type="component" value="Unassembled WGS sequence"/>
</dbReference>
<dbReference type="Pfam" id="PF09334">
    <property type="entry name" value="tRNA-synt_1g"/>
    <property type="match status" value="1"/>
</dbReference>
<dbReference type="RefSeq" id="WP_074457640.1">
    <property type="nucleotide sequence ID" value="NZ_FITM01000133.1"/>
</dbReference>
<evidence type="ECO:0000256" key="8">
    <source>
        <dbReference type="ARBA" id="ARBA00023146"/>
    </source>
</evidence>
<evidence type="ECO:0000259" key="13">
    <source>
        <dbReference type="Pfam" id="PF19303"/>
    </source>
</evidence>
<evidence type="ECO:0000256" key="1">
    <source>
        <dbReference type="ARBA" id="ARBA00003314"/>
    </source>
</evidence>
<dbReference type="InterPro" id="IPR002300">
    <property type="entry name" value="aa-tRNA-synth_Ia"/>
</dbReference>
<dbReference type="PANTHER" id="PTHR43326">
    <property type="entry name" value="METHIONYL-TRNA SYNTHETASE"/>
    <property type="match status" value="1"/>
</dbReference>
<dbReference type="InterPro" id="IPR033911">
    <property type="entry name" value="MetRS_core"/>
</dbReference>
<dbReference type="OrthoDB" id="9810191at2"/>
<comment type="similarity">
    <text evidence="10">Belongs to the class-I aminoacyl-tRNA synthetase family.</text>
</comment>
<dbReference type="CDD" id="cd00814">
    <property type="entry name" value="MetRS_core"/>
    <property type="match status" value="1"/>
</dbReference>
<dbReference type="Pfam" id="PF19303">
    <property type="entry name" value="Anticodon_3"/>
    <property type="match status" value="1"/>
</dbReference>
<accession>A0A164Z5S3</accession>
<keyword evidence="15" id="KW-1185">Reference proteome</keyword>
<name>A0A164Z5S3_9SYNE</name>
<feature type="domain" description="Methionyl-tRNA synthetase anticodon-binding" evidence="13">
    <location>
        <begin position="398"/>
        <end position="486"/>
    </location>
</feature>
<dbReference type="Pfam" id="PF00133">
    <property type="entry name" value="tRNA-synt_1"/>
    <property type="match status" value="1"/>
</dbReference>
<dbReference type="Gene3D" id="3.40.50.620">
    <property type="entry name" value="HUPs"/>
    <property type="match status" value="1"/>
</dbReference>
<keyword evidence="7 10" id="KW-0648">Protein biosynthesis</keyword>
<dbReference type="EMBL" id="FITM01000133">
    <property type="protein sequence ID" value="SAY39144.1"/>
    <property type="molecule type" value="Genomic_DNA"/>
</dbReference>
<keyword evidence="6 10" id="KW-0067">ATP-binding</keyword>
<proteinExistence type="inferred from homology"/>
<dbReference type="InterPro" id="IPR015413">
    <property type="entry name" value="Methionyl/Leucyl_tRNA_Synth"/>
</dbReference>
<evidence type="ECO:0000256" key="9">
    <source>
        <dbReference type="ARBA" id="ARBA00030904"/>
    </source>
</evidence>
<dbReference type="InterPro" id="IPR014729">
    <property type="entry name" value="Rossmann-like_a/b/a_fold"/>
</dbReference>
<dbReference type="AlphaFoldDB" id="A0A164Z5S3"/>
<dbReference type="SUPFAM" id="SSF47323">
    <property type="entry name" value="Anticodon-binding domain of a subclass of class I aminoacyl-tRNA synthetases"/>
    <property type="match status" value="1"/>
</dbReference>
<organism evidence="14 15">
    <name type="scientific">Candidatus Synechococcus spongiarum</name>
    <dbReference type="NCBI Taxonomy" id="431041"/>
    <lineage>
        <taxon>Bacteria</taxon>
        <taxon>Bacillati</taxon>
        <taxon>Cyanobacteriota</taxon>
        <taxon>Cyanophyceae</taxon>
        <taxon>Synechococcales</taxon>
        <taxon>Synechococcaceae</taxon>
        <taxon>Synechococcus</taxon>
    </lineage>
</organism>
<dbReference type="InterPro" id="IPR009080">
    <property type="entry name" value="tRNAsynth_Ia_anticodon-bd"/>
</dbReference>
<dbReference type="InterPro" id="IPR041872">
    <property type="entry name" value="Anticodon_Met"/>
</dbReference>
<evidence type="ECO:0000256" key="3">
    <source>
        <dbReference type="ARBA" id="ARBA00018753"/>
    </source>
</evidence>
<comment type="function">
    <text evidence="1">Is required not only for elongation of protein synthesis but also for the initiation of all mRNA translation through initiator tRNA(fMet) aminoacylation.</text>
</comment>
<dbReference type="Gene3D" id="1.10.730.10">
    <property type="entry name" value="Isoleucyl-tRNA Synthetase, Domain 1"/>
    <property type="match status" value="1"/>
</dbReference>
<evidence type="ECO:0000313" key="15">
    <source>
        <dbReference type="Proteomes" id="UP000182631"/>
    </source>
</evidence>
<dbReference type="PRINTS" id="PR01041">
    <property type="entry name" value="TRNASYNTHMET"/>
</dbReference>
<keyword evidence="5 10" id="KW-0547">Nucleotide-binding</keyword>
<evidence type="ECO:0000256" key="6">
    <source>
        <dbReference type="ARBA" id="ARBA00022840"/>
    </source>
</evidence>
<feature type="domain" description="Aminoacyl-tRNA synthetase class Ia" evidence="11">
    <location>
        <begin position="4"/>
        <end position="63"/>
    </location>
</feature>
<sequence>MVHRFTLTTPLYYVNDKPHIGSVYTTLAADAMARWRRLQGDWVCLITGCDEHGLKIQRSAAAAGVPTKDYVDCMAGHFAALWQRIGISHDRFVRTSTPRHQRLVHEFYERVRSNGHIRLGQQQGWYCVACEEFKDADSGKDGAPPHCPIHDRPLEWRDEENLFFCLSHFQEPVAQLVAREDFIGPASRRREVQRFVEAGLRDFSISRVNLPWGIPVPHRPGHTFYVWFDALLGYISALGDPDGPQDLATALASGWPARLHLIGKDILRFHAVYWPAMLLAADLPLPKRVFGHGFLTREGRKMGKTLGNTLDPEALFAKVGVEPVRWYLLRDIQFGEDGDIQQQRFLDLVNNDLANTIGNLVNRTVSMSRRWFADCVPPREAQGESQDDVVPHPLAAVAAATTARVSQCFDQQDLQGAATATLALAETTNGYLSEQAPWSAIKDASRRGAVAAVLYGVLEATRLVGICLQPLVPELSNRLLVQLGCDPLESRHGLPPGAWEQLVRWGGLPHDQPLPQASPLLARLELDGDL</sequence>